<accession>A0AAQ4EQ80</accession>
<name>A0AAQ4EQ80_AMBAM</name>
<evidence type="ECO:0000256" key="1">
    <source>
        <dbReference type="PROSITE-ProRule" id="PRU00191"/>
    </source>
</evidence>
<keyword evidence="2" id="KW-0175">Coiled coil</keyword>
<dbReference type="Pfam" id="PF00017">
    <property type="entry name" value="SH2"/>
    <property type="match status" value="1"/>
</dbReference>
<dbReference type="InterPro" id="IPR036860">
    <property type="entry name" value="SH2_dom_sf"/>
</dbReference>
<dbReference type="GO" id="GO:0005737">
    <property type="term" value="C:cytoplasm"/>
    <property type="evidence" value="ECO:0007669"/>
    <property type="project" value="TreeGrafter"/>
</dbReference>
<protein>
    <recommendedName>
        <fullName evidence="4">SH2 domain-containing protein</fullName>
    </recommendedName>
</protein>
<feature type="region of interest" description="Disordered" evidence="3">
    <location>
        <begin position="54"/>
        <end position="74"/>
    </location>
</feature>
<evidence type="ECO:0000313" key="6">
    <source>
        <dbReference type="Proteomes" id="UP001321473"/>
    </source>
</evidence>
<proteinExistence type="predicted"/>
<keyword evidence="6" id="KW-1185">Reference proteome</keyword>
<dbReference type="PANTHER" id="PTHR14388:SF17">
    <property type="entry name" value="SH2 DOMAIN-CONTAINING PROTEIN"/>
    <property type="match status" value="1"/>
</dbReference>
<dbReference type="Proteomes" id="UP001321473">
    <property type="component" value="Unassembled WGS sequence"/>
</dbReference>
<sequence length="585" mass="67231">MTCAGVKMLQQILRDMYIDPQLLAELDDEQKHILFCKMREEQVRRWEQREKELAFNNKKNGTTSNSSKPGSKRVDFLLGSDGKPWTWVMGEHPEDSSIEEILERETKEKARIQAAQEALQLRKLEEQQQKQQQQERLQQQKQQQLQEQKQQQQLLQQQQLQQQQLQQWQQQQQQQQEQQQQEQQLQQQQEQQLQQQQEQQLQQQEQLQQQQKEIVVVPATPSPPPEIPTDGIEEVVRLRRKKPLEGCFSLEREVAALLQDSVATSRVATVDRNTWLSQKQQEIRNREESLKQLMEQRSQEIYQEIKAQQRKSIEAAERESMVQEELWIEQEKKAKEVEKQIREIARIAREEHKRALHLTNGNMGTPVTGRDAVGMVSPNSKPPVPPKVVPPPLPSTPPPNLVINGGSNGSVKNGMSVTTTTATTVTTGMPSHATSRSKDAELFSRADIVQWFLREEYPQGAVTDHNGNNPAIWFHGFIGRAESEQLLQKQGGAAAGAFLVRVHERIKGYVISYWAGDRCKHYLIDASLGHCQFFGSNQLVFPRLRDLIWHHTTNPITALGQEQLLTPCPRSNSSTLFSLLPTLGQ</sequence>
<evidence type="ECO:0000256" key="3">
    <source>
        <dbReference type="SAM" id="MobiDB-lite"/>
    </source>
</evidence>
<feature type="compositionally biased region" description="Low complexity" evidence="3">
    <location>
        <begin position="56"/>
        <end position="68"/>
    </location>
</feature>
<organism evidence="5 6">
    <name type="scientific">Amblyomma americanum</name>
    <name type="common">Lone star tick</name>
    <dbReference type="NCBI Taxonomy" id="6943"/>
    <lineage>
        <taxon>Eukaryota</taxon>
        <taxon>Metazoa</taxon>
        <taxon>Ecdysozoa</taxon>
        <taxon>Arthropoda</taxon>
        <taxon>Chelicerata</taxon>
        <taxon>Arachnida</taxon>
        <taxon>Acari</taxon>
        <taxon>Parasitiformes</taxon>
        <taxon>Ixodida</taxon>
        <taxon>Ixodoidea</taxon>
        <taxon>Ixodidae</taxon>
        <taxon>Amblyomminae</taxon>
        <taxon>Amblyomma</taxon>
    </lineage>
</organism>
<evidence type="ECO:0000313" key="5">
    <source>
        <dbReference type="EMBL" id="KAK8776912.1"/>
    </source>
</evidence>
<keyword evidence="1" id="KW-0727">SH2 domain</keyword>
<evidence type="ECO:0000256" key="2">
    <source>
        <dbReference type="SAM" id="Coils"/>
    </source>
</evidence>
<dbReference type="SUPFAM" id="SSF55550">
    <property type="entry name" value="SH2 domain"/>
    <property type="match status" value="1"/>
</dbReference>
<comment type="caution">
    <text evidence="5">The sequence shown here is derived from an EMBL/GenBank/DDBJ whole genome shotgun (WGS) entry which is preliminary data.</text>
</comment>
<dbReference type="SMART" id="SM00252">
    <property type="entry name" value="SH2"/>
    <property type="match status" value="1"/>
</dbReference>
<dbReference type="InterPro" id="IPR000980">
    <property type="entry name" value="SH2"/>
</dbReference>
<reference evidence="5 6" key="1">
    <citation type="journal article" date="2023" name="Arcadia Sci">
        <title>De novo assembly of a long-read Amblyomma americanum tick genome.</title>
        <authorList>
            <person name="Chou S."/>
            <person name="Poskanzer K.E."/>
            <person name="Rollins M."/>
            <person name="Thuy-Boun P.S."/>
        </authorList>
    </citation>
    <scope>NUCLEOTIDE SEQUENCE [LARGE SCALE GENOMIC DNA]</scope>
    <source>
        <strain evidence="5">F_SG_1</strain>
        <tissue evidence="5">Salivary glands</tissue>
    </source>
</reference>
<dbReference type="Gene3D" id="3.30.505.10">
    <property type="entry name" value="SH2 domain"/>
    <property type="match status" value="1"/>
</dbReference>
<dbReference type="EMBL" id="JARKHS020012422">
    <property type="protein sequence ID" value="KAK8776912.1"/>
    <property type="molecule type" value="Genomic_DNA"/>
</dbReference>
<evidence type="ECO:0000259" key="4">
    <source>
        <dbReference type="PROSITE" id="PS50001"/>
    </source>
</evidence>
<dbReference type="PANTHER" id="PTHR14388">
    <property type="entry name" value="T CELL-SPECIFIC ADAPTER PROTEIN TSAD"/>
    <property type="match status" value="1"/>
</dbReference>
<gene>
    <name evidence="5" type="ORF">V5799_029737</name>
</gene>
<dbReference type="PROSITE" id="PS50001">
    <property type="entry name" value="SH2"/>
    <property type="match status" value="1"/>
</dbReference>
<feature type="domain" description="SH2" evidence="4">
    <location>
        <begin position="473"/>
        <end position="568"/>
    </location>
</feature>
<feature type="coiled-coil region" evidence="2">
    <location>
        <begin position="276"/>
        <end position="319"/>
    </location>
</feature>
<dbReference type="AlphaFoldDB" id="A0AAQ4EQ80"/>
<feature type="coiled-coil region" evidence="2">
    <location>
        <begin position="98"/>
        <end position="214"/>
    </location>
</feature>